<comment type="catalytic activity">
    <reaction evidence="1 8 9">
        <text>Endonucleolytic cleavage to 5'-phosphomonoester.</text>
        <dbReference type="EC" id="3.1.26.4"/>
    </reaction>
</comment>
<proteinExistence type="inferred from homology"/>
<dbReference type="SUPFAM" id="SSF53098">
    <property type="entry name" value="Ribonuclease H-like"/>
    <property type="match status" value="1"/>
</dbReference>
<dbReference type="GO" id="GO:0004523">
    <property type="term" value="F:RNA-DNA hybrid ribonuclease activity"/>
    <property type="evidence" value="ECO:0007669"/>
    <property type="project" value="UniProtKB-UniRule"/>
</dbReference>
<keyword evidence="6 8" id="KW-0255">Endonuclease</keyword>
<dbReference type="Gene3D" id="3.30.420.10">
    <property type="entry name" value="Ribonuclease H-like superfamily/Ribonuclease H"/>
    <property type="match status" value="1"/>
</dbReference>
<comment type="similarity">
    <text evidence="3">Belongs to the RNase HII family. Eukaryotic subfamily.</text>
</comment>
<dbReference type="OrthoDB" id="7462577at2759"/>
<evidence type="ECO:0000256" key="7">
    <source>
        <dbReference type="ARBA" id="ARBA00022801"/>
    </source>
</evidence>
<dbReference type="GO" id="GO:0032299">
    <property type="term" value="C:ribonuclease H2 complex"/>
    <property type="evidence" value="ECO:0007669"/>
    <property type="project" value="TreeGrafter"/>
</dbReference>
<keyword evidence="5 8" id="KW-0479">Metal-binding</keyword>
<organism evidence="12 13">
    <name type="scientific">Lodderomyces elongisporus (strain ATCC 11503 / CBS 2605 / JCM 1781 / NBRC 1676 / NRRL YB-4239)</name>
    <name type="common">Yeast</name>
    <name type="synonym">Saccharomyces elongisporus</name>
    <dbReference type="NCBI Taxonomy" id="379508"/>
    <lineage>
        <taxon>Eukaryota</taxon>
        <taxon>Fungi</taxon>
        <taxon>Dikarya</taxon>
        <taxon>Ascomycota</taxon>
        <taxon>Saccharomycotina</taxon>
        <taxon>Pichiomycetes</taxon>
        <taxon>Debaryomycetaceae</taxon>
        <taxon>Candida/Lodderomyces clade</taxon>
        <taxon>Lodderomyces</taxon>
    </lineage>
</organism>
<evidence type="ECO:0000313" key="12">
    <source>
        <dbReference type="EMBL" id="EDK46838.1"/>
    </source>
</evidence>
<feature type="binding site" evidence="8">
    <location>
        <position position="259"/>
    </location>
    <ligand>
        <name>a divalent metal cation</name>
        <dbReference type="ChEBI" id="CHEBI:60240"/>
    </ligand>
</feature>
<dbReference type="Proteomes" id="UP000001996">
    <property type="component" value="Unassembled WGS sequence"/>
</dbReference>
<dbReference type="eggNOG" id="KOG2299">
    <property type="taxonomic scope" value="Eukaryota"/>
</dbReference>
<dbReference type="STRING" id="379508.A5E5Y0"/>
<dbReference type="NCBIfam" id="TIGR00729">
    <property type="entry name" value="ribonuclease HII"/>
    <property type="match status" value="1"/>
</dbReference>
<keyword evidence="4 8" id="KW-0540">Nuclease</keyword>
<reference evidence="12 13" key="1">
    <citation type="journal article" date="2009" name="Nature">
        <title>Evolution of pathogenicity and sexual reproduction in eight Candida genomes.</title>
        <authorList>
            <person name="Butler G."/>
            <person name="Rasmussen M.D."/>
            <person name="Lin M.F."/>
            <person name="Santos M.A."/>
            <person name="Sakthikumar S."/>
            <person name="Munro C.A."/>
            <person name="Rheinbay E."/>
            <person name="Grabherr M."/>
            <person name="Forche A."/>
            <person name="Reedy J.L."/>
            <person name="Agrafioti I."/>
            <person name="Arnaud M.B."/>
            <person name="Bates S."/>
            <person name="Brown A.J."/>
            <person name="Brunke S."/>
            <person name="Costanzo M.C."/>
            <person name="Fitzpatrick D.A."/>
            <person name="de Groot P.W."/>
            <person name="Harris D."/>
            <person name="Hoyer L.L."/>
            <person name="Hube B."/>
            <person name="Klis F.M."/>
            <person name="Kodira C."/>
            <person name="Lennard N."/>
            <person name="Logue M.E."/>
            <person name="Martin R."/>
            <person name="Neiman A.M."/>
            <person name="Nikolaou E."/>
            <person name="Quail M.A."/>
            <person name="Quinn J."/>
            <person name="Santos M.C."/>
            <person name="Schmitzberger F.F."/>
            <person name="Sherlock G."/>
            <person name="Shah P."/>
            <person name="Silverstein K.A."/>
            <person name="Skrzypek M.S."/>
            <person name="Soll D."/>
            <person name="Staggs R."/>
            <person name="Stansfield I."/>
            <person name="Stumpf M.P."/>
            <person name="Sudbery P.E."/>
            <person name="Srikantha T."/>
            <person name="Zeng Q."/>
            <person name="Berman J."/>
            <person name="Berriman M."/>
            <person name="Heitman J."/>
            <person name="Gow N.A."/>
            <person name="Lorenz M.C."/>
            <person name="Birren B.W."/>
            <person name="Kellis M."/>
            <person name="Cuomo C.A."/>
        </authorList>
    </citation>
    <scope>NUCLEOTIDE SEQUENCE [LARGE SCALE GENOMIC DNA]</scope>
    <source>
        <strain evidence="13">ATCC 11503 / BCRC 21390 / CBS 2605 / JCM 1781 / NBRC 1676 / NRRL YB-4239</strain>
    </source>
</reference>
<dbReference type="CDD" id="cd07181">
    <property type="entry name" value="RNase_HII_eukaryota_like"/>
    <property type="match status" value="1"/>
</dbReference>
<sequence length="414" mass="46125">MSVASPINGSGLDAEPLLETDLKRKVNDELLSSSFNKDTFVTIQNGGSGDHNNNNNNNNDDDDDDDGRKIKRAKLSESEQEPEHGKVHNETEEDNAKEWMPPSITSIENFSNFKTTTYSSKVPQSILENPEEPVELGVDEAGRGPVLGPMVYGIAYSLLSFLKCLQKQYGFADSKQLTGDKRELLFKMMEDTHIENGLSKHVGWATTTMTAKDISLGMLRLVSNGKGVYNLNEQAHDATIELIRLILSKGVNITAIYVDTVGPPATYQAKLKKLFPTIDITVTKKADSIYPIVSTASVVAKVTRDLNLKYANQHINLLKNHALGSGYPSDPNTSFWLNHNVDPIFGWCFGFIRFSWQTAKDCLIKHNAVPVIYRDQCERTKGYKDVSQLMKDSSEDGKQGRISKMHYNSDLVEL</sequence>
<dbReference type="OMA" id="ICMDPIL"/>
<dbReference type="InterPro" id="IPR001352">
    <property type="entry name" value="RNase_HII/HIII"/>
</dbReference>
<dbReference type="EMBL" id="CH981531">
    <property type="protein sequence ID" value="EDK46838.1"/>
    <property type="molecule type" value="Genomic_DNA"/>
</dbReference>
<dbReference type="GO" id="GO:0046872">
    <property type="term" value="F:metal ion binding"/>
    <property type="evidence" value="ECO:0007669"/>
    <property type="project" value="UniProtKB-KW"/>
</dbReference>
<gene>
    <name evidence="12" type="ORF">LELG_05019</name>
</gene>
<feature type="binding site" evidence="8">
    <location>
        <position position="140"/>
    </location>
    <ligand>
        <name>a divalent metal cation</name>
        <dbReference type="ChEBI" id="CHEBI:60240"/>
    </ligand>
</feature>
<feature type="binding site" evidence="8">
    <location>
        <position position="139"/>
    </location>
    <ligand>
        <name>a divalent metal cation</name>
        <dbReference type="ChEBI" id="CHEBI:60240"/>
    </ligand>
</feature>
<evidence type="ECO:0000256" key="9">
    <source>
        <dbReference type="RuleBase" id="RU003515"/>
    </source>
</evidence>
<dbReference type="PANTHER" id="PTHR10954:SF7">
    <property type="entry name" value="RIBONUCLEASE H2 SUBUNIT A"/>
    <property type="match status" value="1"/>
</dbReference>
<dbReference type="GO" id="GO:1990516">
    <property type="term" value="P:ribonucleotide excision repair"/>
    <property type="evidence" value="ECO:0007669"/>
    <property type="project" value="EnsemblFungi"/>
</dbReference>
<evidence type="ECO:0000256" key="8">
    <source>
        <dbReference type="PROSITE-ProRule" id="PRU01319"/>
    </source>
</evidence>
<dbReference type="EC" id="3.1.26.4" evidence="9"/>
<dbReference type="PANTHER" id="PTHR10954">
    <property type="entry name" value="RIBONUCLEASE H2 SUBUNIT A"/>
    <property type="match status" value="1"/>
</dbReference>
<dbReference type="HOGENOM" id="CLU_036532_0_1_1"/>
<dbReference type="GO" id="GO:0043137">
    <property type="term" value="P:DNA replication, removal of RNA primer"/>
    <property type="evidence" value="ECO:0007669"/>
    <property type="project" value="TreeGrafter"/>
</dbReference>
<dbReference type="InterPro" id="IPR023160">
    <property type="entry name" value="RNase_HII_hlx-loop-hlx_cap_dom"/>
</dbReference>
<dbReference type="Gene3D" id="1.10.10.460">
    <property type="entry name" value="Ribonuclease hii. Domain 2"/>
    <property type="match status" value="1"/>
</dbReference>
<evidence type="ECO:0000256" key="5">
    <source>
        <dbReference type="ARBA" id="ARBA00022723"/>
    </source>
</evidence>
<dbReference type="FunCoup" id="A5E5Y0">
    <property type="interactions" value="412"/>
</dbReference>
<dbReference type="InterPro" id="IPR036397">
    <property type="entry name" value="RNaseH_sf"/>
</dbReference>
<dbReference type="VEuPathDB" id="FungiDB:LELG_05019"/>
<dbReference type="KEGG" id="lel:PVL30_005156"/>
<dbReference type="InterPro" id="IPR024567">
    <property type="entry name" value="RNase_HII/HIII_dom"/>
</dbReference>
<dbReference type="PROSITE" id="PS51975">
    <property type="entry name" value="RNASE_H_2"/>
    <property type="match status" value="1"/>
</dbReference>
<dbReference type="InterPro" id="IPR004649">
    <property type="entry name" value="RNase_H2_suA"/>
</dbReference>
<evidence type="ECO:0000313" key="13">
    <source>
        <dbReference type="Proteomes" id="UP000001996"/>
    </source>
</evidence>
<evidence type="ECO:0000259" key="11">
    <source>
        <dbReference type="PROSITE" id="PS51975"/>
    </source>
</evidence>
<feature type="region of interest" description="Disordered" evidence="10">
    <location>
        <begin position="30"/>
        <end position="101"/>
    </location>
</feature>
<comment type="function">
    <text evidence="9">Endonuclease that specifically degrades the RNA of RNA-DNA hybrids.</text>
</comment>
<evidence type="ECO:0000256" key="6">
    <source>
        <dbReference type="ARBA" id="ARBA00022759"/>
    </source>
</evidence>
<dbReference type="GO" id="GO:0003723">
    <property type="term" value="F:RNA binding"/>
    <property type="evidence" value="ECO:0007669"/>
    <property type="project" value="UniProtKB-UniRule"/>
</dbReference>
<name>A5E5Y0_LODEL</name>
<dbReference type="InterPro" id="IPR012337">
    <property type="entry name" value="RNaseH-like_sf"/>
</dbReference>
<dbReference type="InParanoid" id="A5E5Y0"/>
<protein>
    <recommendedName>
        <fullName evidence="9">Ribonuclease</fullName>
        <ecNumber evidence="9">3.1.26.4</ecNumber>
    </recommendedName>
</protein>
<feature type="compositionally biased region" description="Basic and acidic residues" evidence="10">
    <location>
        <begin position="74"/>
        <end position="97"/>
    </location>
</feature>
<comment type="cofactor">
    <cofactor evidence="8">
        <name>Mn(2+)</name>
        <dbReference type="ChEBI" id="CHEBI:29035"/>
    </cofactor>
    <cofactor evidence="8">
        <name>Mg(2+)</name>
        <dbReference type="ChEBI" id="CHEBI:18420"/>
    </cofactor>
    <text evidence="8">Manganese or magnesium. Binds 1 divalent metal ion per monomer in the absence of substrate. May bind a second metal ion after substrate binding.</text>
</comment>
<evidence type="ECO:0000256" key="4">
    <source>
        <dbReference type="ARBA" id="ARBA00022722"/>
    </source>
</evidence>
<dbReference type="AlphaFoldDB" id="A5E5Y0"/>
<keyword evidence="13" id="KW-1185">Reference proteome</keyword>
<evidence type="ECO:0000256" key="3">
    <source>
        <dbReference type="ARBA" id="ARBA00007058"/>
    </source>
</evidence>
<dbReference type="FunFam" id="3.30.420.10:FF:000016">
    <property type="entry name" value="Ribonuclease"/>
    <property type="match status" value="1"/>
</dbReference>
<dbReference type="GeneID" id="5230813"/>
<dbReference type="Pfam" id="PF01351">
    <property type="entry name" value="RNase_HII"/>
    <property type="match status" value="1"/>
</dbReference>
<feature type="domain" description="RNase H type-2" evidence="11">
    <location>
        <begin position="133"/>
        <end position="368"/>
    </location>
</feature>
<evidence type="ECO:0000256" key="2">
    <source>
        <dbReference type="ARBA" id="ARBA00001946"/>
    </source>
</evidence>
<keyword evidence="7 8" id="KW-0378">Hydrolase</keyword>
<evidence type="ECO:0000256" key="1">
    <source>
        <dbReference type="ARBA" id="ARBA00000077"/>
    </source>
</evidence>
<dbReference type="FunFam" id="1.10.10.460:FF:000001">
    <property type="entry name" value="Ribonuclease"/>
    <property type="match status" value="1"/>
</dbReference>
<evidence type="ECO:0000256" key="10">
    <source>
        <dbReference type="SAM" id="MobiDB-lite"/>
    </source>
</evidence>
<feature type="compositionally biased region" description="Polar residues" evidence="10">
    <location>
        <begin position="30"/>
        <end position="45"/>
    </location>
</feature>
<comment type="cofactor">
    <cofactor evidence="2">
        <name>Mg(2+)</name>
        <dbReference type="ChEBI" id="CHEBI:18420"/>
    </cofactor>
</comment>
<accession>A5E5Y0</accession>